<evidence type="ECO:0000313" key="9">
    <source>
        <dbReference type="EMBL" id="SFV52287.1"/>
    </source>
</evidence>
<dbReference type="GO" id="GO:0000155">
    <property type="term" value="F:phosphorelay sensor kinase activity"/>
    <property type="evidence" value="ECO:0007669"/>
    <property type="project" value="InterPro"/>
</dbReference>
<feature type="transmembrane region" description="Helical" evidence="7">
    <location>
        <begin position="32"/>
        <end position="50"/>
    </location>
</feature>
<keyword evidence="5 7" id="KW-1133">Transmembrane helix</keyword>
<evidence type="ECO:0000256" key="4">
    <source>
        <dbReference type="ARBA" id="ARBA00022692"/>
    </source>
</evidence>
<organism evidence="9">
    <name type="scientific">hydrothermal vent metagenome</name>
    <dbReference type="NCBI Taxonomy" id="652676"/>
    <lineage>
        <taxon>unclassified sequences</taxon>
        <taxon>metagenomes</taxon>
        <taxon>ecological metagenomes</taxon>
    </lineage>
</organism>
<dbReference type="AlphaFoldDB" id="A0A1W1BFL1"/>
<dbReference type="InterPro" id="IPR036890">
    <property type="entry name" value="HATPase_C_sf"/>
</dbReference>
<dbReference type="PROSITE" id="PS50109">
    <property type="entry name" value="HIS_KIN"/>
    <property type="match status" value="1"/>
</dbReference>
<evidence type="ECO:0000256" key="3">
    <source>
        <dbReference type="ARBA" id="ARBA00022553"/>
    </source>
</evidence>
<dbReference type="PRINTS" id="PR00344">
    <property type="entry name" value="BCTRLSENSOR"/>
</dbReference>
<dbReference type="SUPFAM" id="SSF47384">
    <property type="entry name" value="Homodimeric domain of signal transducing histidine kinase"/>
    <property type="match status" value="1"/>
</dbReference>
<feature type="transmembrane region" description="Helical" evidence="7">
    <location>
        <begin position="110"/>
        <end position="129"/>
    </location>
</feature>
<accession>A0A1W1BFL1</accession>
<feature type="domain" description="Histidine kinase" evidence="8">
    <location>
        <begin position="322"/>
        <end position="538"/>
    </location>
</feature>
<dbReference type="Pfam" id="PF02518">
    <property type="entry name" value="HATPase_c"/>
    <property type="match status" value="1"/>
</dbReference>
<feature type="transmembrane region" description="Helical" evidence="7">
    <location>
        <begin position="227"/>
        <end position="250"/>
    </location>
</feature>
<feature type="transmembrane region" description="Helical" evidence="7">
    <location>
        <begin position="80"/>
        <end position="98"/>
    </location>
</feature>
<keyword evidence="2" id="KW-1003">Cell membrane</keyword>
<dbReference type="SUPFAM" id="SSF55874">
    <property type="entry name" value="ATPase domain of HSP90 chaperone/DNA topoisomerase II/histidine kinase"/>
    <property type="match status" value="1"/>
</dbReference>
<dbReference type="InterPro" id="IPR007895">
    <property type="entry name" value="MASE1"/>
</dbReference>
<keyword evidence="3" id="KW-0597">Phosphoprotein</keyword>
<name>A0A1W1BFL1_9ZZZZ</name>
<dbReference type="GO" id="GO:0005886">
    <property type="term" value="C:plasma membrane"/>
    <property type="evidence" value="ECO:0007669"/>
    <property type="project" value="UniProtKB-SubCell"/>
</dbReference>
<feature type="transmembrane region" description="Helical" evidence="7">
    <location>
        <begin position="201"/>
        <end position="220"/>
    </location>
</feature>
<dbReference type="SMART" id="SM00387">
    <property type="entry name" value="HATPase_c"/>
    <property type="match status" value="1"/>
</dbReference>
<dbReference type="InterPro" id="IPR004358">
    <property type="entry name" value="Sig_transdc_His_kin-like_C"/>
</dbReference>
<dbReference type="CDD" id="cd00082">
    <property type="entry name" value="HisKA"/>
    <property type="match status" value="1"/>
</dbReference>
<dbReference type="PANTHER" id="PTHR43065">
    <property type="entry name" value="SENSOR HISTIDINE KINASE"/>
    <property type="match status" value="1"/>
</dbReference>
<dbReference type="Gene3D" id="1.10.287.130">
    <property type="match status" value="1"/>
</dbReference>
<keyword evidence="4 7" id="KW-0812">Transmembrane</keyword>
<dbReference type="Gene3D" id="3.30.565.10">
    <property type="entry name" value="Histidine kinase-like ATPase, C-terminal domain"/>
    <property type="match status" value="1"/>
</dbReference>
<dbReference type="Pfam" id="PF05231">
    <property type="entry name" value="MASE1"/>
    <property type="match status" value="1"/>
</dbReference>
<evidence type="ECO:0000256" key="7">
    <source>
        <dbReference type="SAM" id="Phobius"/>
    </source>
</evidence>
<evidence type="ECO:0000256" key="6">
    <source>
        <dbReference type="ARBA" id="ARBA00023136"/>
    </source>
</evidence>
<keyword evidence="6 7" id="KW-0472">Membrane</keyword>
<feature type="transmembrane region" description="Helical" evidence="7">
    <location>
        <begin position="5"/>
        <end position="26"/>
    </location>
</feature>
<evidence type="ECO:0000259" key="8">
    <source>
        <dbReference type="PROSITE" id="PS50109"/>
    </source>
</evidence>
<dbReference type="InterPro" id="IPR003594">
    <property type="entry name" value="HATPase_dom"/>
</dbReference>
<dbReference type="InterPro" id="IPR036097">
    <property type="entry name" value="HisK_dim/P_sf"/>
</dbReference>
<feature type="transmembrane region" description="Helical" evidence="7">
    <location>
        <begin position="149"/>
        <end position="171"/>
    </location>
</feature>
<evidence type="ECO:0000256" key="5">
    <source>
        <dbReference type="ARBA" id="ARBA00022989"/>
    </source>
</evidence>
<feature type="transmembrane region" description="Helical" evidence="7">
    <location>
        <begin position="262"/>
        <end position="280"/>
    </location>
</feature>
<dbReference type="EMBL" id="FPHN01000005">
    <property type="protein sequence ID" value="SFV52287.1"/>
    <property type="molecule type" value="Genomic_DNA"/>
</dbReference>
<dbReference type="InterPro" id="IPR005467">
    <property type="entry name" value="His_kinase_dom"/>
</dbReference>
<dbReference type="InterPro" id="IPR003661">
    <property type="entry name" value="HisK_dim/P_dom"/>
</dbReference>
<reference evidence="9" key="1">
    <citation type="submission" date="2016-10" db="EMBL/GenBank/DDBJ databases">
        <authorList>
            <person name="de Groot N.N."/>
        </authorList>
    </citation>
    <scope>NUCLEOTIDE SEQUENCE</scope>
</reference>
<feature type="transmembrane region" description="Helical" evidence="7">
    <location>
        <begin position="178"/>
        <end position="195"/>
    </location>
</feature>
<gene>
    <name evidence="9" type="ORF">MNB_SV-14-441</name>
</gene>
<evidence type="ECO:0000256" key="2">
    <source>
        <dbReference type="ARBA" id="ARBA00022475"/>
    </source>
</evidence>
<comment type="subcellular location">
    <subcellularLocation>
        <location evidence="1">Cell membrane</location>
        <topology evidence="1">Multi-pass membrane protein</topology>
    </subcellularLocation>
</comment>
<proteinExistence type="predicted"/>
<evidence type="ECO:0000256" key="1">
    <source>
        <dbReference type="ARBA" id="ARBA00004651"/>
    </source>
</evidence>
<sequence>MNLSYLTQTFFIALIYFLAGNFSLAISPDNNIVTIIVFSAEGIALASAILYGKRVWIAILIGQFFLAYSEGMAWQPSLGIAIINSMEAILAVIFFRKLRLNKDLSTFRDVFWLIIIILFILQPFSALLGNLVLLKFNIIKPSEYFNSSFFWFIGNIMGQLLIAPTILLVYTNIHKKDIYKLFLVAFVSIALSYIFLKVYPITNPLLLLALTIFLTLFLSYQKGVHYGAFATVIIAFVSLYLTHNGIGVFIEDTPLDNIINLNSYFLFQILLVLLFGTLLSDMKNRAKKLKLLVKKEVEKNKEQQFHMLQQNRLSLKGEMISMIAHQWKQPLNNLSLINQMLIFQYEAGKLDDKAIKEFDNESTKQIKQMSQTISDFTNFFSPEVNMKEFYLKEVVQKSLDFLRPILVKENIDIYIKMECKTGILIQGFPNELGQMIINILNNAKDVLIERNIENPKIWVAGERIQNQIHLSIEDNGGGIPLNVINKIFDPYFSTKAKNGTGLGLYMSKMIIEEHMDGKLLVSNTENGAKFEIILFTKILC</sequence>
<protein>
    <submittedName>
        <fullName evidence="9">PUTATIVE TWO-COMPONENT SENSOR</fullName>
    </submittedName>
</protein>